<dbReference type="EMBL" id="NCKW01001933">
    <property type="protein sequence ID" value="POM78690.1"/>
    <property type="molecule type" value="Genomic_DNA"/>
</dbReference>
<accession>A0A2P4YLK7</accession>
<dbReference type="SMART" id="SM01187">
    <property type="entry name" value="Elicitin"/>
    <property type="match status" value="1"/>
</dbReference>
<dbReference type="GO" id="GO:0005576">
    <property type="term" value="C:extracellular region"/>
    <property type="evidence" value="ECO:0007669"/>
    <property type="project" value="InterPro"/>
</dbReference>
<evidence type="ECO:0000256" key="1">
    <source>
        <dbReference type="SAM" id="MobiDB-lite"/>
    </source>
</evidence>
<feature type="region of interest" description="Disordered" evidence="1">
    <location>
        <begin position="248"/>
        <end position="282"/>
    </location>
</feature>
<dbReference type="Pfam" id="PF00964">
    <property type="entry name" value="Elicitin"/>
    <property type="match status" value="1"/>
</dbReference>
<sequence length="332" mass="37618">MRDCISAPMAFFLTLVLSIFIPSVFATTECPSRIGNLIKATLDNDKLFSSCAADTTGLKYNVRSLFDVLDFSEQHFLRFCRAPSCIKPVKVLLRSIPTNCLIIYHGSARNLSEEVSTLYHQCTQVISAADKIDEDYVYRYFLDSAKGGKVRIPHFSSYQEETNTPATMNWMTSGRHRALYSQRGRRRQMHFPSQAQRQRVKATSPQQNSQPARERDSTTPWYILPVGDDDESQDIRVLELERKSAMTAVAEKDGQSDPASDCGAMGGMEMSPKRKRSDGCQDVREERKETRCIFTPVKKARKYDQLPERAKTIRGDRPPSSIASGVDLLFFK</sequence>
<feature type="signal peptide" evidence="2">
    <location>
        <begin position="1"/>
        <end position="26"/>
    </location>
</feature>
<dbReference type="AlphaFoldDB" id="A0A2P4YLK7"/>
<feature type="compositionally biased region" description="Polar residues" evidence="1">
    <location>
        <begin position="191"/>
        <end position="211"/>
    </location>
</feature>
<keyword evidence="4" id="KW-1185">Reference proteome</keyword>
<proteinExistence type="predicted"/>
<name>A0A2P4YLK7_9STRA</name>
<feature type="region of interest" description="Disordered" evidence="1">
    <location>
        <begin position="181"/>
        <end position="226"/>
    </location>
</feature>
<gene>
    <name evidence="3" type="ORF">PHPALM_3755</name>
</gene>
<dbReference type="Proteomes" id="UP000237271">
    <property type="component" value="Unassembled WGS sequence"/>
</dbReference>
<dbReference type="InterPro" id="IPR002200">
    <property type="entry name" value="Elicitin"/>
</dbReference>
<evidence type="ECO:0000313" key="4">
    <source>
        <dbReference type="Proteomes" id="UP000237271"/>
    </source>
</evidence>
<evidence type="ECO:0000256" key="2">
    <source>
        <dbReference type="SAM" id="SignalP"/>
    </source>
</evidence>
<comment type="caution">
    <text evidence="3">The sequence shown here is derived from an EMBL/GenBank/DDBJ whole genome shotgun (WGS) entry which is preliminary data.</text>
</comment>
<keyword evidence="2" id="KW-0732">Signal</keyword>
<organism evidence="3 4">
    <name type="scientific">Phytophthora palmivora</name>
    <dbReference type="NCBI Taxonomy" id="4796"/>
    <lineage>
        <taxon>Eukaryota</taxon>
        <taxon>Sar</taxon>
        <taxon>Stramenopiles</taxon>
        <taxon>Oomycota</taxon>
        <taxon>Peronosporomycetes</taxon>
        <taxon>Peronosporales</taxon>
        <taxon>Peronosporaceae</taxon>
        <taxon>Phytophthora</taxon>
    </lineage>
</organism>
<dbReference type="OrthoDB" id="104232at2759"/>
<protein>
    <recommendedName>
        <fullName evidence="5">Elicitin</fullName>
    </recommendedName>
</protein>
<evidence type="ECO:0000313" key="3">
    <source>
        <dbReference type="EMBL" id="POM78690.1"/>
    </source>
</evidence>
<reference evidence="3 4" key="1">
    <citation type="journal article" date="2017" name="Genome Biol. Evol.">
        <title>Phytophthora megakarya and P. palmivora, closely related causal agents of cacao black pod rot, underwent increases in genome sizes and gene numbers by different mechanisms.</title>
        <authorList>
            <person name="Ali S.S."/>
            <person name="Shao J."/>
            <person name="Lary D.J."/>
            <person name="Kronmiller B."/>
            <person name="Shen D."/>
            <person name="Strem M.D."/>
            <person name="Amoako-Attah I."/>
            <person name="Akrofi A.Y."/>
            <person name="Begoude B.A."/>
            <person name="Ten Hoopen G.M."/>
            <person name="Coulibaly K."/>
            <person name="Kebe B.I."/>
            <person name="Melnick R.L."/>
            <person name="Guiltinan M.J."/>
            <person name="Tyler B.M."/>
            <person name="Meinhardt L.W."/>
            <person name="Bailey B.A."/>
        </authorList>
    </citation>
    <scope>NUCLEOTIDE SEQUENCE [LARGE SCALE GENOMIC DNA]</scope>
    <source>
        <strain evidence="4">sbr112.9</strain>
    </source>
</reference>
<evidence type="ECO:0008006" key="5">
    <source>
        <dbReference type="Google" id="ProtNLM"/>
    </source>
</evidence>
<feature type="chain" id="PRO_5015105048" description="Elicitin" evidence="2">
    <location>
        <begin position="27"/>
        <end position="332"/>
    </location>
</feature>